<keyword evidence="1" id="KW-1133">Transmembrane helix</keyword>
<organism evidence="2 3">
    <name type="scientific">Pseudoflavonifractor intestinihominis</name>
    <dbReference type="NCBI Taxonomy" id="3133171"/>
    <lineage>
        <taxon>Bacteria</taxon>
        <taxon>Bacillati</taxon>
        <taxon>Bacillota</taxon>
        <taxon>Clostridia</taxon>
        <taxon>Eubacteriales</taxon>
        <taxon>Oscillospiraceae</taxon>
        <taxon>Pseudoflavonifractor</taxon>
    </lineage>
</organism>
<keyword evidence="1" id="KW-0472">Membrane</keyword>
<feature type="transmembrane region" description="Helical" evidence="1">
    <location>
        <begin position="36"/>
        <end position="57"/>
    </location>
</feature>
<dbReference type="Proteomes" id="UP001464378">
    <property type="component" value="Unassembled WGS sequence"/>
</dbReference>
<feature type="transmembrane region" description="Helical" evidence="1">
    <location>
        <begin position="69"/>
        <end position="88"/>
    </location>
</feature>
<evidence type="ECO:0000313" key="3">
    <source>
        <dbReference type="Proteomes" id="UP001464378"/>
    </source>
</evidence>
<proteinExistence type="predicted"/>
<feature type="transmembrane region" description="Helical" evidence="1">
    <location>
        <begin position="138"/>
        <end position="156"/>
    </location>
</feature>
<dbReference type="InterPro" id="IPR010540">
    <property type="entry name" value="CmpB_TMEM229"/>
</dbReference>
<feature type="transmembrane region" description="Helical" evidence="1">
    <location>
        <begin position="97"/>
        <end position="118"/>
    </location>
</feature>
<dbReference type="Pfam" id="PF06541">
    <property type="entry name" value="ABC_trans_CmpB"/>
    <property type="match status" value="1"/>
</dbReference>
<evidence type="ECO:0000313" key="2">
    <source>
        <dbReference type="EMBL" id="MEQ2443349.1"/>
    </source>
</evidence>
<dbReference type="EMBL" id="JBBMFK010000010">
    <property type="protein sequence ID" value="MEQ2443349.1"/>
    <property type="molecule type" value="Genomic_DNA"/>
</dbReference>
<reference evidence="2 3" key="1">
    <citation type="submission" date="2024-03" db="EMBL/GenBank/DDBJ databases">
        <title>Human intestinal bacterial collection.</title>
        <authorList>
            <person name="Pauvert C."/>
            <person name="Hitch T.C.A."/>
            <person name="Clavel T."/>
        </authorList>
    </citation>
    <scope>NUCLEOTIDE SEQUENCE [LARGE SCALE GENOMIC DNA]</scope>
    <source>
        <strain evidence="2 3">CLA-AP-H29</strain>
    </source>
</reference>
<protein>
    <submittedName>
        <fullName evidence="2">ABC transporter permease</fullName>
    </submittedName>
</protein>
<evidence type="ECO:0000256" key="1">
    <source>
        <dbReference type="SAM" id="Phobius"/>
    </source>
</evidence>
<sequence length="256" mass="28059">MTQQQTAALSGPRQAEAVSPENTPGFFARGVNFYKLFWIFLGVSFLGCLVETAFMLLTRGELQNRSGVIYGSFSLVWGLGAVLFTVCFHRLARRSSLLILLAGTALGAAYEYACSWLQEVLFGACFWDYSHLPFNINGRVNLVFSLFWGVAAVLWVKCAYPAACRWIGKIPNGAGRPLTMVLAALMAFDIGLTSAALGRMNQRQHDIPPAGPVAQFLDAHYPDRRLEAVFTNLTYIGTDEAREAAGVPRPNDLPGQ</sequence>
<keyword evidence="3" id="KW-1185">Reference proteome</keyword>
<dbReference type="RefSeq" id="WP_349231600.1">
    <property type="nucleotide sequence ID" value="NZ_JBBMFK010000010.1"/>
</dbReference>
<name>A0ABV1E7R1_9FIRM</name>
<comment type="caution">
    <text evidence="2">The sequence shown here is derived from an EMBL/GenBank/DDBJ whole genome shotgun (WGS) entry which is preliminary data.</text>
</comment>
<gene>
    <name evidence="2" type="ORF">WMO64_07685</name>
</gene>
<keyword evidence="1" id="KW-0812">Transmembrane</keyword>
<accession>A0ABV1E7R1</accession>